<keyword evidence="2" id="KW-0560">Oxidoreductase</keyword>
<dbReference type="Proteomes" id="UP000469545">
    <property type="component" value="Unassembled WGS sequence"/>
</dbReference>
<organism evidence="4 5">
    <name type="scientific">Streptomyces coelicoflavus</name>
    <dbReference type="NCBI Taxonomy" id="285562"/>
    <lineage>
        <taxon>Bacteria</taxon>
        <taxon>Bacillati</taxon>
        <taxon>Actinomycetota</taxon>
        <taxon>Actinomycetes</taxon>
        <taxon>Kitasatosporales</taxon>
        <taxon>Streptomycetaceae</taxon>
        <taxon>Streptomyces</taxon>
    </lineage>
</organism>
<name>A0A6N9UUK6_9ACTN</name>
<dbReference type="InterPro" id="IPR020904">
    <property type="entry name" value="Sc_DH/Rdtase_CS"/>
</dbReference>
<dbReference type="Gene3D" id="3.40.50.720">
    <property type="entry name" value="NAD(P)-binding Rossmann-like Domain"/>
    <property type="match status" value="1"/>
</dbReference>
<dbReference type="InterPro" id="IPR036291">
    <property type="entry name" value="NAD(P)-bd_dom_sf"/>
</dbReference>
<evidence type="ECO:0000259" key="3">
    <source>
        <dbReference type="SMART" id="SM00822"/>
    </source>
</evidence>
<dbReference type="PANTHER" id="PTHR43669">
    <property type="entry name" value="5-KETO-D-GLUCONATE 5-REDUCTASE"/>
    <property type="match status" value="1"/>
</dbReference>
<dbReference type="PRINTS" id="PR00081">
    <property type="entry name" value="GDHRDH"/>
</dbReference>
<proteinExistence type="inferred from homology"/>
<dbReference type="PANTHER" id="PTHR43669:SF3">
    <property type="entry name" value="ALCOHOL DEHYDROGENASE, PUTATIVE (AFU_ORTHOLOGUE AFUA_3G03445)-RELATED"/>
    <property type="match status" value="1"/>
</dbReference>
<dbReference type="FunFam" id="3.40.50.720:FF:000084">
    <property type="entry name" value="Short-chain dehydrogenase reductase"/>
    <property type="match status" value="1"/>
</dbReference>
<evidence type="ECO:0000313" key="4">
    <source>
        <dbReference type="EMBL" id="NEB21258.1"/>
    </source>
</evidence>
<keyword evidence="5" id="KW-1185">Reference proteome</keyword>
<dbReference type="EMBL" id="JAAGMB010000759">
    <property type="protein sequence ID" value="NEB21258.1"/>
    <property type="molecule type" value="Genomic_DNA"/>
</dbReference>
<feature type="domain" description="Ketoreductase" evidence="3">
    <location>
        <begin position="15"/>
        <end position="189"/>
    </location>
</feature>
<comment type="similarity">
    <text evidence="1">Belongs to the short-chain dehydrogenases/reductases (SDR) family.</text>
</comment>
<evidence type="ECO:0000256" key="1">
    <source>
        <dbReference type="ARBA" id="ARBA00006484"/>
    </source>
</evidence>
<comment type="caution">
    <text evidence="4">The sequence shown here is derived from an EMBL/GenBank/DDBJ whole genome shotgun (WGS) entry which is preliminary data.</text>
</comment>
<dbReference type="SUPFAM" id="SSF51735">
    <property type="entry name" value="NAD(P)-binding Rossmann-fold domains"/>
    <property type="match status" value="1"/>
</dbReference>
<dbReference type="PROSITE" id="PS00061">
    <property type="entry name" value="ADH_SHORT"/>
    <property type="match status" value="1"/>
</dbReference>
<accession>A0A6N9UUK6</accession>
<dbReference type="GO" id="GO:0016491">
    <property type="term" value="F:oxidoreductase activity"/>
    <property type="evidence" value="ECO:0007669"/>
    <property type="project" value="UniProtKB-KW"/>
</dbReference>
<evidence type="ECO:0000313" key="5">
    <source>
        <dbReference type="Proteomes" id="UP000469545"/>
    </source>
</evidence>
<dbReference type="InterPro" id="IPR057326">
    <property type="entry name" value="KR_dom"/>
</dbReference>
<evidence type="ECO:0000256" key="2">
    <source>
        <dbReference type="ARBA" id="ARBA00023002"/>
    </source>
</evidence>
<dbReference type="SMART" id="SM00822">
    <property type="entry name" value="PKS_KR"/>
    <property type="match status" value="1"/>
</dbReference>
<gene>
    <name evidence="4" type="ORF">G3I46_32965</name>
</gene>
<dbReference type="CDD" id="cd05233">
    <property type="entry name" value="SDR_c"/>
    <property type="match status" value="1"/>
</dbReference>
<sequence length="255" mass="26485">MGTYTGTYAGKYTGKNVVVTGGSSGFGLAVAKLLAHEGARVLITGRDRAALDAAREELGAGHLTVRSDASSLDDIEALADRVKAEFGTVHALFANAGVNGFAPFEETGEELFDQLLTINAKGPYFTVQKLVPLLADGAGVVLTTSVANVLGIPALSAYGASKAALRSMTRSLARELLPRGIRVNAVSPGPIDSGILEKSMPKEAAEQTKAQMAAENPMRRMGTPEEVARTMAFLAFEATFTTGAELPVDGGGSQL</sequence>
<reference evidence="4 5" key="1">
    <citation type="submission" date="2020-01" db="EMBL/GenBank/DDBJ databases">
        <title>Insect and environment-associated Actinomycetes.</title>
        <authorList>
            <person name="Currrie C."/>
            <person name="Chevrette M."/>
            <person name="Carlson C."/>
            <person name="Stubbendieck R."/>
            <person name="Wendt-Pienkowski E."/>
        </authorList>
    </citation>
    <scope>NUCLEOTIDE SEQUENCE [LARGE SCALE GENOMIC DNA]</scope>
    <source>
        <strain evidence="4 5">SID14172</strain>
    </source>
</reference>
<dbReference type="InterPro" id="IPR002347">
    <property type="entry name" value="SDR_fam"/>
</dbReference>
<protein>
    <submittedName>
        <fullName evidence="4">SDR family oxidoreductase</fullName>
    </submittedName>
</protein>
<dbReference type="AlphaFoldDB" id="A0A6N9UUK6"/>
<dbReference type="Pfam" id="PF13561">
    <property type="entry name" value="adh_short_C2"/>
    <property type="match status" value="1"/>
</dbReference>
<dbReference type="PRINTS" id="PR00080">
    <property type="entry name" value="SDRFAMILY"/>
</dbReference>